<name>A0A385E983_9CAUD</name>
<dbReference type="Proteomes" id="UP000258997">
    <property type="component" value="Segment"/>
</dbReference>
<evidence type="ECO:0000313" key="1">
    <source>
        <dbReference type="EMBL" id="AXQ68404.1"/>
    </source>
</evidence>
<organism evidence="1 2">
    <name type="scientific">Caulobacter phage CcrBL10</name>
    <dbReference type="NCBI Taxonomy" id="2283269"/>
    <lineage>
        <taxon>Viruses</taxon>
        <taxon>Duplodnaviria</taxon>
        <taxon>Heunggongvirae</taxon>
        <taxon>Uroviricota</taxon>
        <taxon>Caudoviricetes</taxon>
        <taxon>Jeanschmidtviridae</taxon>
        <taxon>Poindextervirus</taxon>
        <taxon>Poindextervirus BL10</taxon>
    </lineage>
</organism>
<keyword evidence="2" id="KW-1185">Reference proteome</keyword>
<protein>
    <submittedName>
        <fullName evidence="1">Uncharacterized protein</fullName>
    </submittedName>
</protein>
<gene>
    <name evidence="1" type="ORF">CcrBL10_gp200c</name>
</gene>
<sequence>MTTTWTRDLPEKTSRERDCSLAVIKHLTAYPFVVKTPLTAPTPPIAKQTLGGAEFFRQPFPRTKYAIWMFQDPDTQARFLEVYVGEKLK</sequence>
<accession>A0A385E983</accession>
<reference evidence="1 2" key="1">
    <citation type="submission" date="2018-07" db="EMBL/GenBank/DDBJ databases">
        <title>Giant CbK-like Caulobacter bacteriophages have genetically divergent genomes.</title>
        <authorList>
            <person name="Wilson K.M."/>
            <person name="Ely B."/>
        </authorList>
    </citation>
    <scope>NUCLEOTIDE SEQUENCE [LARGE SCALE GENOMIC DNA]</scope>
</reference>
<evidence type="ECO:0000313" key="2">
    <source>
        <dbReference type="Proteomes" id="UP000258997"/>
    </source>
</evidence>
<dbReference type="EMBL" id="MH588544">
    <property type="protein sequence ID" value="AXQ68404.1"/>
    <property type="molecule type" value="Genomic_DNA"/>
</dbReference>
<proteinExistence type="predicted"/>